<dbReference type="RefSeq" id="WP_105712921.1">
    <property type="nucleotide sequence ID" value="NZ_JAHWXT010000001.1"/>
</dbReference>
<name>A0A8X8GIU1_ACIGI</name>
<accession>A0A8X8GIU1</accession>
<evidence type="ECO:0000313" key="2">
    <source>
        <dbReference type="Proteomes" id="UP000887320"/>
    </source>
</evidence>
<protein>
    <submittedName>
        <fullName evidence="1">Uncharacterized protein</fullName>
    </submittedName>
</protein>
<proteinExistence type="predicted"/>
<dbReference type="AlphaFoldDB" id="A0A8X8GIU1"/>
<dbReference type="EMBL" id="JAHWXT010000001">
    <property type="protein sequence ID" value="MCF0264109.1"/>
    <property type="molecule type" value="Genomic_DNA"/>
</dbReference>
<reference evidence="1" key="1">
    <citation type="submission" date="2021-07" db="EMBL/GenBank/DDBJ databases">
        <authorList>
            <person name="Fernandez M."/>
            <person name="Pereira P."/>
            <person name="Torres Tejerizo G.A."/>
            <person name="Gonzalez P."/>
            <person name="Agostini E."/>
        </authorList>
    </citation>
    <scope>NUCLEOTIDE SEQUENCE</scope>
    <source>
        <strain evidence="1">SFC 500-1A</strain>
    </source>
</reference>
<evidence type="ECO:0000313" key="1">
    <source>
        <dbReference type="EMBL" id="MCF0264109.1"/>
    </source>
</evidence>
<dbReference type="Proteomes" id="UP000887320">
    <property type="component" value="Unassembled WGS sequence"/>
</dbReference>
<gene>
    <name evidence="1" type="ORF">KW868_06440</name>
</gene>
<comment type="caution">
    <text evidence="1">The sequence shown here is derived from an EMBL/GenBank/DDBJ whole genome shotgun (WGS) entry which is preliminary data.</text>
</comment>
<sequence length="86" mass="10043">MPIPKMSEANIDSNQAPYFSIEQLKRFLKTQIRLKADQGELFVSEYITKDFAQHDIINLGEEFKKAGYKVRIKNAGKEKIFSVFWN</sequence>
<organism evidence="1 2">
    <name type="scientific">Acinetobacter guillouiae</name>
    <name type="common">Acinetobacter genomosp. 11</name>
    <dbReference type="NCBI Taxonomy" id="106649"/>
    <lineage>
        <taxon>Bacteria</taxon>
        <taxon>Pseudomonadati</taxon>
        <taxon>Pseudomonadota</taxon>
        <taxon>Gammaproteobacteria</taxon>
        <taxon>Moraxellales</taxon>
        <taxon>Moraxellaceae</taxon>
        <taxon>Acinetobacter</taxon>
    </lineage>
</organism>